<comment type="similarity">
    <text evidence="3">Belongs to the KHG/KDPG aldolase family.</text>
</comment>
<dbReference type="Gene3D" id="3.20.20.70">
    <property type="entry name" value="Aldolase class I"/>
    <property type="match status" value="1"/>
</dbReference>
<accession>A0A7H0H4E8</accession>
<evidence type="ECO:0000256" key="6">
    <source>
        <dbReference type="ARBA" id="ARBA00023239"/>
    </source>
</evidence>
<dbReference type="GO" id="GO:0008675">
    <property type="term" value="F:2-dehydro-3-deoxy-phosphogluconate aldolase activity"/>
    <property type="evidence" value="ECO:0007669"/>
    <property type="project" value="UniProtKB-EC"/>
</dbReference>
<dbReference type="AlphaFoldDB" id="A0A7H0H4E8"/>
<dbReference type="PROSITE" id="PS00160">
    <property type="entry name" value="ALDOLASE_KDPG_KHG_2"/>
    <property type="match status" value="1"/>
</dbReference>
<dbReference type="CDD" id="cd00452">
    <property type="entry name" value="KDPG_aldolase"/>
    <property type="match status" value="1"/>
</dbReference>
<evidence type="ECO:0000256" key="7">
    <source>
        <dbReference type="ARBA" id="ARBA00023270"/>
    </source>
</evidence>
<dbReference type="KEGG" id="tdf:H9L22_14570"/>
<dbReference type="InterPro" id="IPR031338">
    <property type="entry name" value="KDPG/KHG_AS_2"/>
</dbReference>
<dbReference type="EC" id="4.1.2.14" evidence="5"/>
<dbReference type="Pfam" id="PF01081">
    <property type="entry name" value="Aldolase"/>
    <property type="match status" value="1"/>
</dbReference>
<evidence type="ECO:0000256" key="3">
    <source>
        <dbReference type="ARBA" id="ARBA00006906"/>
    </source>
</evidence>
<organism evidence="9 10">
    <name type="scientific">Tessaracoccus defluvii</name>
    <dbReference type="NCBI Taxonomy" id="1285901"/>
    <lineage>
        <taxon>Bacteria</taxon>
        <taxon>Bacillati</taxon>
        <taxon>Actinomycetota</taxon>
        <taxon>Actinomycetes</taxon>
        <taxon>Propionibacteriales</taxon>
        <taxon>Propionibacteriaceae</taxon>
        <taxon>Tessaracoccus</taxon>
    </lineage>
</organism>
<evidence type="ECO:0000256" key="2">
    <source>
        <dbReference type="ARBA" id="ARBA00004736"/>
    </source>
</evidence>
<dbReference type="SUPFAM" id="SSF51569">
    <property type="entry name" value="Aldolase"/>
    <property type="match status" value="1"/>
</dbReference>
<evidence type="ECO:0000256" key="4">
    <source>
        <dbReference type="ARBA" id="ARBA00011233"/>
    </source>
</evidence>
<dbReference type="PANTHER" id="PTHR30246">
    <property type="entry name" value="2-KETO-3-DEOXY-6-PHOSPHOGLUCONATE ALDOLASE"/>
    <property type="match status" value="1"/>
</dbReference>
<evidence type="ECO:0000313" key="10">
    <source>
        <dbReference type="Proteomes" id="UP000516117"/>
    </source>
</evidence>
<name>A0A7H0H4E8_9ACTN</name>
<evidence type="ECO:0000256" key="5">
    <source>
        <dbReference type="ARBA" id="ARBA00013063"/>
    </source>
</evidence>
<evidence type="ECO:0000256" key="8">
    <source>
        <dbReference type="ARBA" id="ARBA00023277"/>
    </source>
</evidence>
<comment type="catalytic activity">
    <reaction evidence="1">
        <text>2-dehydro-3-deoxy-6-phospho-D-gluconate = D-glyceraldehyde 3-phosphate + pyruvate</text>
        <dbReference type="Rhea" id="RHEA:17089"/>
        <dbReference type="ChEBI" id="CHEBI:15361"/>
        <dbReference type="ChEBI" id="CHEBI:57569"/>
        <dbReference type="ChEBI" id="CHEBI:59776"/>
        <dbReference type="EC" id="4.1.2.14"/>
    </reaction>
</comment>
<comment type="pathway">
    <text evidence="2">Carbohydrate acid metabolism; 2-dehydro-3-deoxy-D-gluconate degradation; D-glyceraldehyde 3-phosphate and pyruvate from 2-dehydro-3-deoxy-D-gluconate: step 2/2.</text>
</comment>
<dbReference type="EMBL" id="CP060789">
    <property type="protein sequence ID" value="QNP55414.1"/>
    <property type="molecule type" value="Genomic_DNA"/>
</dbReference>
<keyword evidence="7" id="KW-0704">Schiff base</keyword>
<proteinExistence type="inferred from homology"/>
<dbReference type="NCBIfam" id="TIGR01182">
    <property type="entry name" value="eda"/>
    <property type="match status" value="1"/>
</dbReference>
<keyword evidence="6 9" id="KW-0456">Lyase</keyword>
<dbReference type="InterPro" id="IPR031337">
    <property type="entry name" value="KDPG/KHG_AS_1"/>
</dbReference>
<keyword evidence="8" id="KW-0119">Carbohydrate metabolism</keyword>
<dbReference type="NCBIfam" id="NF004325">
    <property type="entry name" value="PRK05718.1"/>
    <property type="match status" value="1"/>
</dbReference>
<dbReference type="Proteomes" id="UP000516117">
    <property type="component" value="Chromosome"/>
</dbReference>
<dbReference type="InterPro" id="IPR013785">
    <property type="entry name" value="Aldolase_TIM"/>
</dbReference>
<evidence type="ECO:0000313" key="9">
    <source>
        <dbReference type="EMBL" id="QNP55414.1"/>
    </source>
</evidence>
<sequence>MDTLERLTSARIIPVVVVDDVAHAVPLARALVAGGIPVAEVTFRTAAAPDVIRAMAQEVPEILVGAGTVLNAGQVDQAADAGAQFIVSPGFLPSVVERAKERGLIVVPGAVTPSEIMAALEAGLSIVKFFPANVYGGVDAIAALGAPFGGVKFVPTGGVSSANLGEYLALPNVIAVGGTWMVKPALIRAGDFVAVENLSREAVASIAN</sequence>
<comment type="subunit">
    <text evidence="4">Homotrimer.</text>
</comment>
<gene>
    <name evidence="9" type="primary">eda</name>
    <name evidence="9" type="ORF">H9L22_14570</name>
</gene>
<dbReference type="PROSITE" id="PS00159">
    <property type="entry name" value="ALDOLASE_KDPG_KHG_1"/>
    <property type="match status" value="1"/>
</dbReference>
<dbReference type="InterPro" id="IPR000887">
    <property type="entry name" value="Aldlse_KDPG_KHG"/>
</dbReference>
<evidence type="ECO:0000256" key="1">
    <source>
        <dbReference type="ARBA" id="ARBA00000654"/>
    </source>
</evidence>
<protein>
    <recommendedName>
        <fullName evidence="5">2-dehydro-3-deoxy-phosphogluconate aldolase</fullName>
        <ecNumber evidence="5">4.1.2.14</ecNumber>
    </recommendedName>
</protein>
<reference evidence="9 10" key="1">
    <citation type="submission" date="2020-08" db="EMBL/GenBank/DDBJ databases">
        <title>Genome sequence of Tessaracoccus defluvii JCM 17540T.</title>
        <authorList>
            <person name="Hyun D.-W."/>
            <person name="Bae J.-W."/>
        </authorList>
    </citation>
    <scope>NUCLEOTIDE SEQUENCE [LARGE SCALE GENOMIC DNA]</scope>
    <source>
        <strain evidence="9 10">JCM 17540</strain>
    </source>
</reference>
<dbReference type="PANTHER" id="PTHR30246:SF1">
    <property type="entry name" value="2-DEHYDRO-3-DEOXY-6-PHOSPHOGALACTONATE ALDOLASE-RELATED"/>
    <property type="match status" value="1"/>
</dbReference>
<keyword evidence="10" id="KW-1185">Reference proteome</keyword>
<dbReference type="RefSeq" id="WP_187720545.1">
    <property type="nucleotide sequence ID" value="NZ_BAABBL010000011.1"/>
</dbReference>